<feature type="compositionally biased region" description="Low complexity" evidence="1">
    <location>
        <begin position="63"/>
        <end position="83"/>
    </location>
</feature>
<accession>A0A3S4ZZI2</accession>
<evidence type="ECO:0000256" key="1">
    <source>
        <dbReference type="SAM" id="MobiDB-lite"/>
    </source>
</evidence>
<reference evidence="2" key="1">
    <citation type="submission" date="2018-11" db="EMBL/GenBank/DDBJ databases">
        <authorList>
            <consortium name="Pathogen Informatics"/>
        </authorList>
    </citation>
    <scope>NUCLEOTIDE SEQUENCE</scope>
</reference>
<feature type="compositionally biased region" description="Polar residues" evidence="1">
    <location>
        <begin position="14"/>
        <end position="23"/>
    </location>
</feature>
<comment type="caution">
    <text evidence="2">The sequence shown here is derived from an EMBL/GenBank/DDBJ whole genome shotgun (WGS) entry which is preliminary data.</text>
</comment>
<dbReference type="EMBL" id="CAAALY010026108">
    <property type="protein sequence ID" value="VEL15835.1"/>
    <property type="molecule type" value="Genomic_DNA"/>
</dbReference>
<keyword evidence="3" id="KW-1185">Reference proteome</keyword>
<proteinExistence type="predicted"/>
<dbReference type="AlphaFoldDB" id="A0A3S4ZZI2"/>
<evidence type="ECO:0000313" key="2">
    <source>
        <dbReference type="EMBL" id="VEL15835.1"/>
    </source>
</evidence>
<dbReference type="Proteomes" id="UP000784294">
    <property type="component" value="Unassembled WGS sequence"/>
</dbReference>
<name>A0A3S4ZZI2_9PLAT</name>
<organism evidence="2 3">
    <name type="scientific">Protopolystoma xenopodis</name>
    <dbReference type="NCBI Taxonomy" id="117903"/>
    <lineage>
        <taxon>Eukaryota</taxon>
        <taxon>Metazoa</taxon>
        <taxon>Spiralia</taxon>
        <taxon>Lophotrochozoa</taxon>
        <taxon>Platyhelminthes</taxon>
        <taxon>Monogenea</taxon>
        <taxon>Polyopisthocotylea</taxon>
        <taxon>Polystomatidea</taxon>
        <taxon>Polystomatidae</taxon>
        <taxon>Protopolystoma</taxon>
    </lineage>
</organism>
<feature type="compositionally biased region" description="Polar residues" evidence="1">
    <location>
        <begin position="138"/>
        <end position="147"/>
    </location>
</feature>
<feature type="region of interest" description="Disordered" evidence="1">
    <location>
        <begin position="138"/>
        <end position="168"/>
    </location>
</feature>
<protein>
    <submittedName>
        <fullName evidence="2">Uncharacterized protein</fullName>
    </submittedName>
</protein>
<feature type="region of interest" description="Disordered" evidence="1">
    <location>
        <begin position="14"/>
        <end position="85"/>
    </location>
</feature>
<gene>
    <name evidence="2" type="ORF">PXEA_LOCUS9275</name>
</gene>
<evidence type="ECO:0000313" key="3">
    <source>
        <dbReference type="Proteomes" id="UP000784294"/>
    </source>
</evidence>
<sequence>MALLISGSRCLSTTCGTSQSSDNLSHHSRSLPSSSALAQGHNNHHHRRHHLDREQHQPRSYHTSTLSLSSSSTSMSSATSTSSFAFPPISTQTTSAFTYNPTTCTSTTCLPGLLPSEACSPGLCSYLPSAPPRYPFTTVSAPPNSRLVTPPPSGVSGRQQSLPPRPVPASNATGFTIAATSLVAGASLSTICPSQSLGHQQTGQLIEPSLRQQQMTPPSMVLHVENQSAHESALLPDLSPNATLSLAPTKGFANVGRCSRLAFSLIN</sequence>